<comment type="caution">
    <text evidence="1">The sequence shown here is derived from an EMBL/GenBank/DDBJ whole genome shotgun (WGS) entry which is preliminary data.</text>
</comment>
<reference evidence="1 2" key="1">
    <citation type="submission" date="2013-02" db="EMBL/GenBank/DDBJ databases">
        <title>The Genome Sequence of Acinetobacter sp. NIPH 899.</title>
        <authorList>
            <consortium name="The Broad Institute Genome Sequencing Platform"/>
            <consortium name="The Broad Institute Genome Sequencing Center for Infectious Disease"/>
            <person name="Cerqueira G."/>
            <person name="Feldgarden M."/>
            <person name="Courvalin P."/>
            <person name="Perichon B."/>
            <person name="Grillot-Courvalin C."/>
            <person name="Clermont D."/>
            <person name="Rocha E."/>
            <person name="Yoon E.-J."/>
            <person name="Nemec A."/>
            <person name="Walker B."/>
            <person name="Young S.K."/>
            <person name="Zeng Q."/>
            <person name="Gargeya S."/>
            <person name="Fitzgerald M."/>
            <person name="Haas B."/>
            <person name="Abouelleil A."/>
            <person name="Alvarado L."/>
            <person name="Arachchi H.M."/>
            <person name="Berlin A.M."/>
            <person name="Chapman S.B."/>
            <person name="Dewar J."/>
            <person name="Goldberg J."/>
            <person name="Griggs A."/>
            <person name="Gujja S."/>
            <person name="Hansen M."/>
            <person name="Howarth C."/>
            <person name="Imamovic A."/>
            <person name="Larimer J."/>
            <person name="McCowan C."/>
            <person name="Murphy C."/>
            <person name="Neiman D."/>
            <person name="Pearson M."/>
            <person name="Priest M."/>
            <person name="Roberts A."/>
            <person name="Saif S."/>
            <person name="Shea T."/>
            <person name="Sisk P."/>
            <person name="Sykes S."/>
            <person name="Wortman J."/>
            <person name="Nusbaum C."/>
            <person name="Birren B."/>
        </authorList>
    </citation>
    <scope>NUCLEOTIDE SEQUENCE [LARGE SCALE GENOMIC DNA]</scope>
    <source>
        <strain evidence="1 2">NIPH 899</strain>
    </source>
</reference>
<gene>
    <name evidence="1" type="ORF">F969_01605</name>
</gene>
<accession>N8WR88</accession>
<proteinExistence type="predicted"/>
<keyword evidence="2" id="KW-1185">Reference proteome</keyword>
<evidence type="ECO:0000313" key="1">
    <source>
        <dbReference type="EMBL" id="ENU99423.1"/>
    </source>
</evidence>
<dbReference type="EMBL" id="APPE01000050">
    <property type="protein sequence ID" value="ENU99423.1"/>
    <property type="molecule type" value="Genomic_DNA"/>
</dbReference>
<protein>
    <submittedName>
        <fullName evidence="1">Uncharacterized protein</fullName>
    </submittedName>
</protein>
<dbReference type="AlphaFoldDB" id="N8WR88"/>
<name>N8WR88_9GAMM</name>
<dbReference type="Proteomes" id="UP000013070">
    <property type="component" value="Unassembled WGS sequence"/>
</dbReference>
<evidence type="ECO:0000313" key="2">
    <source>
        <dbReference type="Proteomes" id="UP000013070"/>
    </source>
</evidence>
<organism evidence="1 2">
    <name type="scientific">Acinetobacter variabilis</name>
    <dbReference type="NCBI Taxonomy" id="70346"/>
    <lineage>
        <taxon>Bacteria</taxon>
        <taxon>Pseudomonadati</taxon>
        <taxon>Pseudomonadota</taxon>
        <taxon>Gammaproteobacteria</taxon>
        <taxon>Moraxellales</taxon>
        <taxon>Moraxellaceae</taxon>
        <taxon>Acinetobacter</taxon>
    </lineage>
</organism>
<dbReference type="HOGENOM" id="CLU_2613962_0_0_6"/>
<sequence length="78" mass="9443">MIIKEENKFLQECFRNSNFKNEIQTFDKAIFSLQIQFSNLVNNFENIKGNTKVPILDEETNPFIRFKRELMKYALYEK</sequence>